<feature type="transmembrane region" description="Helical" evidence="17">
    <location>
        <begin position="146"/>
        <end position="163"/>
    </location>
</feature>
<dbReference type="HAMAP" id="MF_00913">
    <property type="entry name" value="PGT_FtsW_proteobact"/>
    <property type="match status" value="1"/>
</dbReference>
<evidence type="ECO:0000256" key="8">
    <source>
        <dbReference type="ARBA" id="ARBA00022960"/>
    </source>
</evidence>
<keyword evidence="9" id="KW-0573">Peptidoglycan synthesis</keyword>
<evidence type="ECO:0000256" key="7">
    <source>
        <dbReference type="ARBA" id="ARBA00022692"/>
    </source>
</evidence>
<evidence type="ECO:0000256" key="12">
    <source>
        <dbReference type="ARBA" id="ARBA00023306"/>
    </source>
</evidence>
<name>A0A381PGZ4_9ZZZZ</name>
<keyword evidence="11 17" id="KW-0472">Membrane</keyword>
<evidence type="ECO:0000256" key="2">
    <source>
        <dbReference type="ARBA" id="ARBA00004752"/>
    </source>
</evidence>
<dbReference type="GO" id="GO:0008955">
    <property type="term" value="F:peptidoglycan glycosyltransferase activity"/>
    <property type="evidence" value="ECO:0007669"/>
    <property type="project" value="UniProtKB-EC"/>
</dbReference>
<dbReference type="GO" id="GO:0015648">
    <property type="term" value="F:lipid-linked peptidoglycan transporter activity"/>
    <property type="evidence" value="ECO:0007669"/>
    <property type="project" value="TreeGrafter"/>
</dbReference>
<evidence type="ECO:0000256" key="1">
    <source>
        <dbReference type="ARBA" id="ARBA00004651"/>
    </source>
</evidence>
<feature type="transmembrane region" description="Helical" evidence="17">
    <location>
        <begin position="84"/>
        <end position="111"/>
    </location>
</feature>
<keyword evidence="13" id="KW-0961">Cell wall biogenesis/degradation</keyword>
<keyword evidence="3" id="KW-1003">Cell membrane</keyword>
<dbReference type="GO" id="GO:0008360">
    <property type="term" value="P:regulation of cell shape"/>
    <property type="evidence" value="ECO:0007669"/>
    <property type="project" value="UniProtKB-KW"/>
</dbReference>
<comment type="pathway">
    <text evidence="2">Cell wall biogenesis; peptidoglycan biosynthesis.</text>
</comment>
<dbReference type="InterPro" id="IPR001182">
    <property type="entry name" value="FtsW/RodA"/>
</dbReference>
<comment type="catalytic activity">
    <reaction evidence="16">
        <text>[GlcNAc-(1-&gt;4)-Mur2Ac(oyl-L-Ala-gamma-D-Glu-L-Lys-D-Ala-D-Ala)](n)-di-trans,octa-cis-undecaprenyl diphosphate + beta-D-GlcNAc-(1-&gt;4)-Mur2Ac(oyl-L-Ala-gamma-D-Glu-L-Lys-D-Ala-D-Ala)-di-trans,octa-cis-undecaprenyl diphosphate = [GlcNAc-(1-&gt;4)-Mur2Ac(oyl-L-Ala-gamma-D-Glu-L-Lys-D-Ala-D-Ala)](n+1)-di-trans,octa-cis-undecaprenyl diphosphate + di-trans,octa-cis-undecaprenyl diphosphate + H(+)</text>
        <dbReference type="Rhea" id="RHEA:23708"/>
        <dbReference type="Rhea" id="RHEA-COMP:9602"/>
        <dbReference type="Rhea" id="RHEA-COMP:9603"/>
        <dbReference type="ChEBI" id="CHEBI:15378"/>
        <dbReference type="ChEBI" id="CHEBI:58405"/>
        <dbReference type="ChEBI" id="CHEBI:60033"/>
        <dbReference type="ChEBI" id="CHEBI:78435"/>
        <dbReference type="EC" id="2.4.99.28"/>
    </reaction>
</comment>
<proteinExistence type="inferred from homology"/>
<dbReference type="NCBIfam" id="TIGR02614">
    <property type="entry name" value="ftsW"/>
    <property type="match status" value="1"/>
</dbReference>
<evidence type="ECO:0000256" key="13">
    <source>
        <dbReference type="ARBA" id="ARBA00023316"/>
    </source>
</evidence>
<keyword evidence="6" id="KW-0808">Transferase</keyword>
<dbReference type="GO" id="GO:0071555">
    <property type="term" value="P:cell wall organization"/>
    <property type="evidence" value="ECO:0007669"/>
    <property type="project" value="UniProtKB-KW"/>
</dbReference>
<dbReference type="EC" id="2.4.99.28" evidence="15"/>
<feature type="transmembrane region" description="Helical" evidence="17">
    <location>
        <begin position="54"/>
        <end position="72"/>
    </location>
</feature>
<keyword evidence="8" id="KW-0133">Cell shape</keyword>
<evidence type="ECO:0000256" key="9">
    <source>
        <dbReference type="ARBA" id="ARBA00022984"/>
    </source>
</evidence>
<keyword evidence="7 17" id="KW-0812">Transmembrane</keyword>
<dbReference type="AlphaFoldDB" id="A0A381PGZ4"/>
<dbReference type="EMBL" id="UINC01000980">
    <property type="protein sequence ID" value="SUZ66271.1"/>
    <property type="molecule type" value="Genomic_DNA"/>
</dbReference>
<gene>
    <name evidence="18" type="ORF">METZ01_LOCUS19125</name>
</gene>
<keyword evidence="5" id="KW-0328">Glycosyltransferase</keyword>
<keyword evidence="12" id="KW-0131">Cell cycle</keyword>
<feature type="transmembrane region" description="Helical" evidence="17">
    <location>
        <begin position="253"/>
        <end position="273"/>
    </location>
</feature>
<feature type="transmembrane region" description="Helical" evidence="17">
    <location>
        <begin position="322"/>
        <end position="341"/>
    </location>
</feature>
<evidence type="ECO:0000256" key="6">
    <source>
        <dbReference type="ARBA" id="ARBA00022679"/>
    </source>
</evidence>
<accession>A0A381PGZ4</accession>
<evidence type="ECO:0000256" key="14">
    <source>
        <dbReference type="ARBA" id="ARBA00032370"/>
    </source>
</evidence>
<feature type="transmembrane region" description="Helical" evidence="17">
    <location>
        <begin position="30"/>
        <end position="47"/>
    </location>
</feature>
<evidence type="ECO:0000256" key="10">
    <source>
        <dbReference type="ARBA" id="ARBA00022989"/>
    </source>
</evidence>
<evidence type="ECO:0000256" key="11">
    <source>
        <dbReference type="ARBA" id="ARBA00023136"/>
    </source>
</evidence>
<evidence type="ECO:0000256" key="3">
    <source>
        <dbReference type="ARBA" id="ARBA00022475"/>
    </source>
</evidence>
<sequence>MIGMVMVSSASIAIADDQHGDPFFFLKKQFLAALIGCCAAFIGMFIPIRTWKNLSLPLLLLGITLLIIVFIPDIGRTVNGSTRWISVAGINFQVSEPARLCLLIYVAGYLVRRNRQLRESISGFIPPIIILCITCGLLLFEPDYGASVVLLLSIMPMLFSAGARIRDFTIFVAISMIGMTVIAFLTPERIERLYTFLEPWEYSQQGGFQLTQSLIAFGRGDWFGVGLGNGVQKLFYLPEVHTDFIFAVLVEELGLFGALVMILLFTILVIRIFQIALKAARLERLFEAYLSIGIGSWLAIQTCINIGVNIGALPTKGLTLPLISYGRSSLIITIIAIGMILRISHEISGQNLNQKRASLKKTEVS</sequence>
<dbReference type="PANTHER" id="PTHR30474">
    <property type="entry name" value="CELL CYCLE PROTEIN"/>
    <property type="match status" value="1"/>
</dbReference>
<dbReference type="GO" id="GO:0051301">
    <property type="term" value="P:cell division"/>
    <property type="evidence" value="ECO:0007669"/>
    <property type="project" value="UniProtKB-KW"/>
</dbReference>
<feature type="transmembrane region" description="Helical" evidence="17">
    <location>
        <begin position="168"/>
        <end position="186"/>
    </location>
</feature>
<dbReference type="InterPro" id="IPR013437">
    <property type="entry name" value="FtsW"/>
</dbReference>
<evidence type="ECO:0000256" key="15">
    <source>
        <dbReference type="ARBA" id="ARBA00044770"/>
    </source>
</evidence>
<organism evidence="18">
    <name type="scientific">marine metagenome</name>
    <dbReference type="NCBI Taxonomy" id="408172"/>
    <lineage>
        <taxon>unclassified sequences</taxon>
        <taxon>metagenomes</taxon>
        <taxon>ecological metagenomes</taxon>
    </lineage>
</organism>
<dbReference type="Pfam" id="PF01098">
    <property type="entry name" value="FTSW_RODA_SPOVE"/>
    <property type="match status" value="1"/>
</dbReference>
<comment type="subcellular location">
    <subcellularLocation>
        <location evidence="1">Cell membrane</location>
        <topology evidence="1">Multi-pass membrane protein</topology>
    </subcellularLocation>
</comment>
<evidence type="ECO:0000256" key="5">
    <source>
        <dbReference type="ARBA" id="ARBA00022676"/>
    </source>
</evidence>
<dbReference type="GO" id="GO:0005886">
    <property type="term" value="C:plasma membrane"/>
    <property type="evidence" value="ECO:0007669"/>
    <property type="project" value="UniProtKB-SubCell"/>
</dbReference>
<feature type="transmembrane region" description="Helical" evidence="17">
    <location>
        <begin position="123"/>
        <end position="140"/>
    </location>
</feature>
<keyword evidence="10 17" id="KW-1133">Transmembrane helix</keyword>
<dbReference type="GO" id="GO:0032153">
    <property type="term" value="C:cell division site"/>
    <property type="evidence" value="ECO:0007669"/>
    <property type="project" value="TreeGrafter"/>
</dbReference>
<dbReference type="PANTHER" id="PTHR30474:SF2">
    <property type="entry name" value="PEPTIDOGLYCAN GLYCOSYLTRANSFERASE FTSW-RELATED"/>
    <property type="match status" value="1"/>
</dbReference>
<keyword evidence="4" id="KW-0132">Cell division</keyword>
<evidence type="ECO:0000313" key="18">
    <source>
        <dbReference type="EMBL" id="SUZ66271.1"/>
    </source>
</evidence>
<dbReference type="GO" id="GO:0009252">
    <property type="term" value="P:peptidoglycan biosynthetic process"/>
    <property type="evidence" value="ECO:0007669"/>
    <property type="project" value="UniProtKB-KW"/>
</dbReference>
<evidence type="ECO:0000256" key="17">
    <source>
        <dbReference type="SAM" id="Phobius"/>
    </source>
</evidence>
<evidence type="ECO:0000256" key="16">
    <source>
        <dbReference type="ARBA" id="ARBA00049902"/>
    </source>
</evidence>
<reference evidence="18" key="1">
    <citation type="submission" date="2018-05" db="EMBL/GenBank/DDBJ databases">
        <authorList>
            <person name="Lanie J.A."/>
            <person name="Ng W.-L."/>
            <person name="Kazmierczak K.M."/>
            <person name="Andrzejewski T.M."/>
            <person name="Davidsen T.M."/>
            <person name="Wayne K.J."/>
            <person name="Tettelin H."/>
            <person name="Glass J.I."/>
            <person name="Rusch D."/>
            <person name="Podicherti R."/>
            <person name="Tsui H.-C.T."/>
            <person name="Winkler M.E."/>
        </authorList>
    </citation>
    <scope>NUCLEOTIDE SEQUENCE</scope>
</reference>
<evidence type="ECO:0000256" key="4">
    <source>
        <dbReference type="ARBA" id="ARBA00022618"/>
    </source>
</evidence>
<feature type="transmembrane region" description="Helical" evidence="17">
    <location>
        <begin position="285"/>
        <end position="310"/>
    </location>
</feature>
<protein>
    <recommendedName>
        <fullName evidence="15">peptidoglycan glycosyltransferase</fullName>
        <ecNumber evidence="15">2.4.99.28</ecNumber>
    </recommendedName>
    <alternativeName>
        <fullName evidence="14">Peptidoglycan polymerase</fullName>
    </alternativeName>
</protein>